<sequence>MAIKDINDGSQMLRARDNRFFLHMILAKGLKIHPSLVEIIPPIRNTNQNQISNQIDEKSRFIQLDQLDESRMSNLPDDNRRFDQLNPIGTRSTIKGMPNIEKHNHSNIMPFRFRAPPLCEPTCHERIQGIRGQLRKSHQSSTLLRKRNLFLASQLSDRERVICRLQDQLRQTTLDLKAKQQYKPTPPLIWLFKLNPPLKYCQPQSTFHST</sequence>
<organism evidence="2 3">
    <name type="scientific">Puccinia graminis f. sp. tritici</name>
    <dbReference type="NCBI Taxonomy" id="56615"/>
    <lineage>
        <taxon>Eukaryota</taxon>
        <taxon>Fungi</taxon>
        <taxon>Dikarya</taxon>
        <taxon>Basidiomycota</taxon>
        <taxon>Pucciniomycotina</taxon>
        <taxon>Pucciniomycetes</taxon>
        <taxon>Pucciniales</taxon>
        <taxon>Pucciniaceae</taxon>
        <taxon>Puccinia</taxon>
    </lineage>
</organism>
<evidence type="ECO:0000313" key="3">
    <source>
        <dbReference type="Proteomes" id="UP000325313"/>
    </source>
</evidence>
<dbReference type="EMBL" id="VDEP01000035">
    <property type="protein sequence ID" value="KAA1136494.1"/>
    <property type="molecule type" value="Genomic_DNA"/>
</dbReference>
<accession>A0A5B0SIW1</accession>
<reference evidence="2 3" key="1">
    <citation type="submission" date="2019-05" db="EMBL/GenBank/DDBJ databases">
        <title>Emergence of the Ug99 lineage of the wheat stem rust pathogen through somatic hybridization.</title>
        <authorList>
            <person name="Li F."/>
            <person name="Upadhyaya N.M."/>
            <person name="Sperschneider J."/>
            <person name="Matny O."/>
            <person name="Nguyen-Phuc H."/>
            <person name="Mago R."/>
            <person name="Raley C."/>
            <person name="Miller M.E."/>
            <person name="Silverstein K.A.T."/>
            <person name="Henningsen E."/>
            <person name="Hirsch C.D."/>
            <person name="Visser B."/>
            <person name="Pretorius Z.A."/>
            <person name="Steffenson B.J."/>
            <person name="Schwessinger B."/>
            <person name="Dodds P.N."/>
            <person name="Figueroa M."/>
        </authorList>
    </citation>
    <scope>NUCLEOTIDE SEQUENCE [LARGE SCALE GENOMIC DNA]</scope>
    <source>
        <strain evidence="2 3">Ug99</strain>
    </source>
</reference>
<evidence type="ECO:0000256" key="1">
    <source>
        <dbReference type="SAM" id="MobiDB-lite"/>
    </source>
</evidence>
<proteinExistence type="predicted"/>
<gene>
    <name evidence="2" type="ORF">PGTUg99_033662</name>
</gene>
<comment type="caution">
    <text evidence="2">The sequence shown here is derived from an EMBL/GenBank/DDBJ whole genome shotgun (WGS) entry which is preliminary data.</text>
</comment>
<evidence type="ECO:0000313" key="2">
    <source>
        <dbReference type="EMBL" id="KAA1136494.1"/>
    </source>
</evidence>
<dbReference type="Proteomes" id="UP000325313">
    <property type="component" value="Unassembled WGS sequence"/>
</dbReference>
<name>A0A5B0SIW1_PUCGR</name>
<feature type="region of interest" description="Disordered" evidence="1">
    <location>
        <begin position="72"/>
        <end position="101"/>
    </location>
</feature>
<protein>
    <submittedName>
        <fullName evidence="2">Uncharacterized protein</fullName>
    </submittedName>
</protein>
<dbReference type="AlphaFoldDB" id="A0A5B0SIW1"/>